<evidence type="ECO:0000313" key="1">
    <source>
        <dbReference type="EMBL" id="KAJ7736282.1"/>
    </source>
</evidence>
<protein>
    <submittedName>
        <fullName evidence="1">Uncharacterized protein</fullName>
    </submittedName>
</protein>
<comment type="caution">
    <text evidence="1">The sequence shown here is derived from an EMBL/GenBank/DDBJ whole genome shotgun (WGS) entry which is preliminary data.</text>
</comment>
<organism evidence="1 2">
    <name type="scientific">Mycena metata</name>
    <dbReference type="NCBI Taxonomy" id="1033252"/>
    <lineage>
        <taxon>Eukaryota</taxon>
        <taxon>Fungi</taxon>
        <taxon>Dikarya</taxon>
        <taxon>Basidiomycota</taxon>
        <taxon>Agaricomycotina</taxon>
        <taxon>Agaricomycetes</taxon>
        <taxon>Agaricomycetidae</taxon>
        <taxon>Agaricales</taxon>
        <taxon>Marasmiineae</taxon>
        <taxon>Mycenaceae</taxon>
        <taxon>Mycena</taxon>
    </lineage>
</organism>
<dbReference type="EMBL" id="JARKIB010000122">
    <property type="protein sequence ID" value="KAJ7736282.1"/>
    <property type="molecule type" value="Genomic_DNA"/>
</dbReference>
<keyword evidence="2" id="KW-1185">Reference proteome</keyword>
<evidence type="ECO:0000313" key="2">
    <source>
        <dbReference type="Proteomes" id="UP001215598"/>
    </source>
</evidence>
<name>A0AAD7I6M9_9AGAR</name>
<dbReference type="Proteomes" id="UP001215598">
    <property type="component" value="Unassembled WGS sequence"/>
</dbReference>
<feature type="non-terminal residue" evidence="1">
    <location>
        <position position="135"/>
    </location>
</feature>
<feature type="non-terminal residue" evidence="1">
    <location>
        <position position="1"/>
    </location>
</feature>
<sequence length="135" mass="15553">CTPCRAVLVGKAVQTLETRAHEAPPHTPYQYLNHAQLIEILRNVIAEKNALQLKVFSLSRQVSRTSKRMSDHKRLLMALATHDVPRLHHLVRLAVKNGAGVEEIIWRIEEAAKHLYHVKSFTPTEKEFMRAMKRM</sequence>
<gene>
    <name evidence="1" type="ORF">B0H16DRAFT_1234436</name>
</gene>
<reference evidence="1" key="1">
    <citation type="submission" date="2023-03" db="EMBL/GenBank/DDBJ databases">
        <title>Massive genome expansion in bonnet fungi (Mycena s.s.) driven by repeated elements and novel gene families across ecological guilds.</title>
        <authorList>
            <consortium name="Lawrence Berkeley National Laboratory"/>
            <person name="Harder C.B."/>
            <person name="Miyauchi S."/>
            <person name="Viragh M."/>
            <person name="Kuo A."/>
            <person name="Thoen E."/>
            <person name="Andreopoulos B."/>
            <person name="Lu D."/>
            <person name="Skrede I."/>
            <person name="Drula E."/>
            <person name="Henrissat B."/>
            <person name="Morin E."/>
            <person name="Kohler A."/>
            <person name="Barry K."/>
            <person name="LaButti K."/>
            <person name="Morin E."/>
            <person name="Salamov A."/>
            <person name="Lipzen A."/>
            <person name="Mereny Z."/>
            <person name="Hegedus B."/>
            <person name="Baldrian P."/>
            <person name="Stursova M."/>
            <person name="Weitz H."/>
            <person name="Taylor A."/>
            <person name="Grigoriev I.V."/>
            <person name="Nagy L.G."/>
            <person name="Martin F."/>
            <person name="Kauserud H."/>
        </authorList>
    </citation>
    <scope>NUCLEOTIDE SEQUENCE</scope>
    <source>
        <strain evidence="1">CBHHK182m</strain>
    </source>
</reference>
<proteinExistence type="predicted"/>
<dbReference type="AlphaFoldDB" id="A0AAD7I6M9"/>
<accession>A0AAD7I6M9</accession>